<reference evidence="1 2" key="1">
    <citation type="submission" date="2017-11" db="EMBL/GenBank/DDBJ databases">
        <title>Comparative genomics of Botrytis spp.</title>
        <authorList>
            <person name="Valero-Jimenez C.A."/>
            <person name="Tapia P."/>
            <person name="Veloso J."/>
            <person name="Silva-Moreno E."/>
            <person name="Staats M."/>
            <person name="Valdes J.H."/>
            <person name="Van Kan J.A.L."/>
        </authorList>
    </citation>
    <scope>NUCLEOTIDE SEQUENCE [LARGE SCALE GENOMIC DNA]</scope>
    <source>
        <strain evidence="1 2">MUCL2830</strain>
    </source>
</reference>
<gene>
    <name evidence="1" type="ORF">BOTCAL_0532g00010</name>
</gene>
<name>A0A4Y8CMR3_9HELO</name>
<dbReference type="Proteomes" id="UP000297299">
    <property type="component" value="Unassembled WGS sequence"/>
</dbReference>
<keyword evidence="2" id="KW-1185">Reference proteome</keyword>
<dbReference type="EMBL" id="PHWZ01000530">
    <property type="protein sequence ID" value="TEY37127.1"/>
    <property type="molecule type" value="Genomic_DNA"/>
</dbReference>
<evidence type="ECO:0000313" key="1">
    <source>
        <dbReference type="EMBL" id="TEY37127.1"/>
    </source>
</evidence>
<accession>A0A4Y8CMR3</accession>
<comment type="caution">
    <text evidence="1">The sequence shown here is derived from an EMBL/GenBank/DDBJ whole genome shotgun (WGS) entry which is preliminary data.</text>
</comment>
<proteinExistence type="predicted"/>
<protein>
    <submittedName>
        <fullName evidence="1">Uncharacterized protein</fullName>
    </submittedName>
</protein>
<evidence type="ECO:0000313" key="2">
    <source>
        <dbReference type="Proteomes" id="UP000297299"/>
    </source>
</evidence>
<sequence>MTLDENDEEYDHGKQKWVSNRQSPEICTRHNRLGGHPLEGENSFLQHLLVFTYLNFMSYNKKEK</sequence>
<dbReference type="AlphaFoldDB" id="A0A4Y8CMR3"/>
<organism evidence="1 2">
    <name type="scientific">Botryotinia calthae</name>
    <dbReference type="NCBI Taxonomy" id="38488"/>
    <lineage>
        <taxon>Eukaryota</taxon>
        <taxon>Fungi</taxon>
        <taxon>Dikarya</taxon>
        <taxon>Ascomycota</taxon>
        <taxon>Pezizomycotina</taxon>
        <taxon>Leotiomycetes</taxon>
        <taxon>Helotiales</taxon>
        <taxon>Sclerotiniaceae</taxon>
        <taxon>Botryotinia</taxon>
    </lineage>
</organism>